<evidence type="ECO:0000256" key="1">
    <source>
        <dbReference type="ARBA" id="ARBA00023254"/>
    </source>
</evidence>
<dbReference type="Pfam" id="PF08631">
    <property type="entry name" value="SPO22"/>
    <property type="match status" value="1"/>
</dbReference>
<dbReference type="Gene3D" id="1.25.40.10">
    <property type="entry name" value="Tetratricopeptide repeat domain"/>
    <property type="match status" value="1"/>
</dbReference>
<dbReference type="GO" id="GO:0051321">
    <property type="term" value="P:meiotic cell cycle"/>
    <property type="evidence" value="ECO:0007669"/>
    <property type="project" value="UniProtKB-KW"/>
</dbReference>
<dbReference type="SUPFAM" id="SSF48452">
    <property type="entry name" value="TPR-like"/>
    <property type="match status" value="1"/>
</dbReference>
<dbReference type="GeneID" id="81441238"/>
<dbReference type="PANTHER" id="PTHR40375:SF2">
    <property type="entry name" value="SPORULATION-SPECIFIC PROTEIN 22"/>
    <property type="match status" value="1"/>
</dbReference>
<dbReference type="InterPro" id="IPR011990">
    <property type="entry name" value="TPR-like_helical_dom_sf"/>
</dbReference>
<accession>A0A9W9UZM9</accession>
<comment type="caution">
    <text evidence="3">The sequence shown here is derived from an EMBL/GenBank/DDBJ whole genome shotgun (WGS) entry which is preliminary data.</text>
</comment>
<dbReference type="AlphaFoldDB" id="A0A9W9UZM9"/>
<dbReference type="InterPro" id="IPR013940">
    <property type="entry name" value="Spo22/ZIP4/TEX11"/>
</dbReference>
<reference evidence="3" key="1">
    <citation type="submission" date="2022-11" db="EMBL/GenBank/DDBJ databases">
        <authorList>
            <person name="Petersen C."/>
        </authorList>
    </citation>
    <scope>NUCLEOTIDE SEQUENCE</scope>
    <source>
        <strain evidence="3">IBT 29864</strain>
    </source>
</reference>
<evidence type="ECO:0000313" key="4">
    <source>
        <dbReference type="Proteomes" id="UP001147782"/>
    </source>
</evidence>
<reference evidence="3" key="2">
    <citation type="journal article" date="2023" name="IMA Fungus">
        <title>Comparative genomic study of the Penicillium genus elucidates a diverse pangenome and 15 lateral gene transfer events.</title>
        <authorList>
            <person name="Petersen C."/>
            <person name="Sorensen T."/>
            <person name="Nielsen M.R."/>
            <person name="Sondergaard T.E."/>
            <person name="Sorensen J.L."/>
            <person name="Fitzpatrick D.A."/>
            <person name="Frisvad J.C."/>
            <person name="Nielsen K.L."/>
        </authorList>
    </citation>
    <scope>NUCLEOTIDE SEQUENCE</scope>
    <source>
        <strain evidence="3">IBT 29864</strain>
    </source>
</reference>
<keyword evidence="1" id="KW-0469">Meiosis</keyword>
<dbReference type="Proteomes" id="UP001147782">
    <property type="component" value="Unassembled WGS sequence"/>
</dbReference>
<dbReference type="RefSeq" id="XP_056551059.1">
    <property type="nucleotide sequence ID" value="XM_056702059.1"/>
</dbReference>
<organism evidence="3 4">
    <name type="scientific">Penicillium cataractarum</name>
    <dbReference type="NCBI Taxonomy" id="2100454"/>
    <lineage>
        <taxon>Eukaryota</taxon>
        <taxon>Fungi</taxon>
        <taxon>Dikarya</taxon>
        <taxon>Ascomycota</taxon>
        <taxon>Pezizomycotina</taxon>
        <taxon>Eurotiomycetes</taxon>
        <taxon>Eurotiomycetidae</taxon>
        <taxon>Eurotiales</taxon>
        <taxon>Aspergillaceae</taxon>
        <taxon>Penicillium</taxon>
    </lineage>
</organism>
<dbReference type="EMBL" id="JAPZBS010000008">
    <property type="protein sequence ID" value="KAJ5363432.1"/>
    <property type="molecule type" value="Genomic_DNA"/>
</dbReference>
<dbReference type="PANTHER" id="PTHR40375">
    <property type="entry name" value="SPORULATION-SPECIFIC PROTEIN 22"/>
    <property type="match status" value="1"/>
</dbReference>
<dbReference type="GO" id="GO:0090173">
    <property type="term" value="P:regulation of synaptonemal complex assembly"/>
    <property type="evidence" value="ECO:0007669"/>
    <property type="project" value="InterPro"/>
</dbReference>
<gene>
    <name evidence="3" type="ORF">N7496_009145</name>
</gene>
<evidence type="ECO:0000313" key="3">
    <source>
        <dbReference type="EMBL" id="KAJ5363432.1"/>
    </source>
</evidence>
<dbReference type="InterPro" id="IPR039057">
    <property type="entry name" value="Spo22/ZIP4"/>
</dbReference>
<evidence type="ECO:0000256" key="2">
    <source>
        <dbReference type="ARBA" id="ARBA00031845"/>
    </source>
</evidence>
<protein>
    <recommendedName>
        <fullName evidence="2">Protein ZIP4 homolog</fullName>
    </recommendedName>
</protein>
<dbReference type="OrthoDB" id="65716at2759"/>
<name>A0A9W9UZM9_9EURO</name>
<keyword evidence="4" id="KW-1185">Reference proteome</keyword>
<proteinExistence type="predicted"/>
<sequence>MEANPSNKDAEAINNRVLAIAVALLDFASPLNPPGHIRVLDLAFEAARVCMGTSAPPHTLTATDEAADTACLDCALKILKVAAKRLDSLEASVPAIDQAQLSALSAEYYMLRVHLAWQQGRPDIADHLFTKIPLKGATKDHYNVIGECICIGRGALEAGQYDAAIKWLEIALEELQENLDYQGLDSANFELQIRHTLACAYMKIGTPDAAEKLEGQIAVLKTKYGENPAVQVLELEIIRREKEPNSAEFFRVLKAIIEKLDWTEEYLNVVLGYIKYSMRLSIGLAFEMHHLLLKSLPCEKREWIEECFLRVPWMVSSTTDELDIPEEACKTAMNDALAFLEDRGIESISQEGTHVFFTILLNMLESPETSSCRHIAEKWCQLALDTKVFNDCFTSAKFNLQKRLATISFSNNDFVFAKQTLDQIVVENETKSDLQVQCLLFKLALHDEKDVYLEADRLNKSKAVIDCILEFMDLTTLLESSQDKSLVEEARSDPIRSRSTADIISFPLSMLSSAMEKKQGVSEENVLDLVYSVLKYTKQGFSKTDLSISIHELESICLDSYNLTLHIFNMFPLERSEEALQITKEIINLSRQRYESIQTETPQSVPSNSQEEKTEKQMSVQLGYIAYQFLFLEVSIRALCVRSEINSTSKFEHYTKIIKAIKSIREQESEYSEYHPLDIETLRNLSANEFEAAIALEDWSGIVTIIEDSESFFDAALFDHFMNCILTFEMADAYKAIFINAMVEIMRRAGSDMPILLNNFPSYYHHLFTFALAAANPETPTQLLDLSLHWPGEYHEMADSVIDEVLTATAEQSLPSGSGQQRVYPVEELGYLATSSFNQAMDFYSAENDQACLRWARKGILLAEAMRTPEGEELVCLFQTRLEGLF</sequence>